<dbReference type="PANTHER" id="PTHR37480:SF1">
    <property type="entry name" value="ENOYL-[ACYL-CARRIER-PROTEIN] REDUCTASE [NADH]"/>
    <property type="match status" value="1"/>
</dbReference>
<evidence type="ECO:0000256" key="2">
    <source>
        <dbReference type="ARBA" id="ARBA00011245"/>
    </source>
</evidence>
<evidence type="ECO:0000256" key="1">
    <source>
        <dbReference type="ARBA" id="ARBA00005189"/>
    </source>
</evidence>
<comment type="catalytic activity">
    <reaction evidence="10">
        <text>a 2,3-saturated acyl-CoA + NAD(+) = a (2E)-enoyl-CoA + NADH + H(+)</text>
        <dbReference type="Rhea" id="RHEA:18177"/>
        <dbReference type="ChEBI" id="CHEBI:15378"/>
        <dbReference type="ChEBI" id="CHEBI:57540"/>
        <dbReference type="ChEBI" id="CHEBI:57945"/>
        <dbReference type="ChEBI" id="CHEBI:58856"/>
        <dbReference type="ChEBI" id="CHEBI:65111"/>
        <dbReference type="EC" id="1.3.1.44"/>
    </reaction>
</comment>
<evidence type="ECO:0000259" key="13">
    <source>
        <dbReference type="Pfam" id="PF12242"/>
    </source>
</evidence>
<evidence type="ECO:0000256" key="5">
    <source>
        <dbReference type="ARBA" id="ARBA00022832"/>
    </source>
</evidence>
<dbReference type="GO" id="GO:0004318">
    <property type="term" value="F:enoyl-[acyl-carrier-protein] reductase (NADH) activity"/>
    <property type="evidence" value="ECO:0007669"/>
    <property type="project" value="TreeGrafter"/>
</dbReference>
<dbReference type="Pfam" id="PF07055">
    <property type="entry name" value="Eno-Rase_FAD_bd"/>
    <property type="match status" value="1"/>
</dbReference>
<comment type="pathway">
    <text evidence="1">Lipid metabolism.</text>
</comment>
<keyword evidence="7" id="KW-0520">NAD</keyword>
<evidence type="ECO:0000259" key="11">
    <source>
        <dbReference type="Pfam" id="PF07055"/>
    </source>
</evidence>
<keyword evidence="9" id="KW-0275">Fatty acid biosynthesis</keyword>
<dbReference type="Pfam" id="PF12241">
    <property type="entry name" value="Enoyl_reductase"/>
    <property type="match status" value="1"/>
</dbReference>
<name>A0A2A3TV42_LEVBR</name>
<dbReference type="GO" id="GO:0051287">
    <property type="term" value="F:NAD binding"/>
    <property type="evidence" value="ECO:0007669"/>
    <property type="project" value="TreeGrafter"/>
</dbReference>
<dbReference type="PANTHER" id="PTHR37480">
    <property type="entry name" value="ENOYL-[ACYL-CARRIER-PROTEIN] REDUCTASE [NADH]"/>
    <property type="match status" value="1"/>
</dbReference>
<dbReference type="Gene3D" id="3.40.50.720">
    <property type="entry name" value="NAD(P)-binding Rossmann-like Domain"/>
    <property type="match status" value="1"/>
</dbReference>
<evidence type="ECO:0000313" key="14">
    <source>
        <dbReference type="EMBL" id="PBQ22745.1"/>
    </source>
</evidence>
<dbReference type="Pfam" id="PF12242">
    <property type="entry name" value="Eno-Rase_NADH_b"/>
    <property type="match status" value="1"/>
</dbReference>
<comment type="caution">
    <text evidence="14">The sequence shown here is derived from an EMBL/GenBank/DDBJ whole genome shotgun (WGS) entry which is preliminary data.</text>
</comment>
<evidence type="ECO:0000256" key="9">
    <source>
        <dbReference type="ARBA" id="ARBA00023160"/>
    </source>
</evidence>
<dbReference type="AlphaFoldDB" id="A0A2A3TV42"/>
<keyword evidence="8" id="KW-0443">Lipid metabolism</keyword>
<dbReference type="EMBL" id="NVYO01000001">
    <property type="protein sequence ID" value="PBQ22745.1"/>
    <property type="molecule type" value="Genomic_DNA"/>
</dbReference>
<evidence type="ECO:0000256" key="4">
    <source>
        <dbReference type="ARBA" id="ARBA00022516"/>
    </source>
</evidence>
<organism evidence="14 15">
    <name type="scientific">Levilactobacillus brevis</name>
    <name type="common">Lactobacillus brevis</name>
    <dbReference type="NCBI Taxonomy" id="1580"/>
    <lineage>
        <taxon>Bacteria</taxon>
        <taxon>Bacillati</taxon>
        <taxon>Bacillota</taxon>
        <taxon>Bacilli</taxon>
        <taxon>Lactobacillales</taxon>
        <taxon>Lactobacillaceae</taxon>
        <taxon>Levilactobacillus</taxon>
    </lineage>
</organism>
<evidence type="ECO:0000256" key="10">
    <source>
        <dbReference type="ARBA" id="ARBA00048302"/>
    </source>
</evidence>
<evidence type="ECO:0000256" key="6">
    <source>
        <dbReference type="ARBA" id="ARBA00023002"/>
    </source>
</evidence>
<feature type="domain" description="Trans-2-enoyl-CoA reductase-like NAD(P)H binding" evidence="13">
    <location>
        <begin position="8"/>
        <end position="82"/>
    </location>
</feature>
<evidence type="ECO:0000256" key="8">
    <source>
        <dbReference type="ARBA" id="ARBA00023098"/>
    </source>
</evidence>
<evidence type="ECO:0000259" key="12">
    <source>
        <dbReference type="Pfam" id="PF12241"/>
    </source>
</evidence>
<gene>
    <name evidence="14" type="ORF">CNR29_01440</name>
</gene>
<dbReference type="InterPro" id="IPR010758">
    <property type="entry name" value="Trans-2-enoyl-CoA_reductase"/>
</dbReference>
<evidence type="ECO:0000256" key="3">
    <source>
        <dbReference type="ARBA" id="ARBA00011983"/>
    </source>
</evidence>
<keyword evidence="6 14" id="KW-0560">Oxidoreductase</keyword>
<evidence type="ECO:0000256" key="7">
    <source>
        <dbReference type="ARBA" id="ARBA00023027"/>
    </source>
</evidence>
<dbReference type="EC" id="1.3.1.44" evidence="3"/>
<evidence type="ECO:0000313" key="15">
    <source>
        <dbReference type="Proteomes" id="UP000217918"/>
    </source>
</evidence>
<dbReference type="GO" id="GO:0050343">
    <property type="term" value="F:trans-2-enoyl-CoA reductase (NADH) activity"/>
    <property type="evidence" value="ECO:0007669"/>
    <property type="project" value="UniProtKB-EC"/>
</dbReference>
<dbReference type="Proteomes" id="UP000217918">
    <property type="component" value="Unassembled WGS sequence"/>
</dbReference>
<feature type="domain" description="Trans-2-enoyl-CoA reductase catalytic" evidence="12">
    <location>
        <begin position="86"/>
        <end position="322"/>
    </location>
</feature>
<dbReference type="RefSeq" id="WP_096109598.1">
    <property type="nucleotide sequence ID" value="NZ_NVYO01000001.1"/>
</dbReference>
<accession>A0A2A3TV42</accession>
<keyword evidence="4" id="KW-0444">Lipid biosynthesis</keyword>
<comment type="subunit">
    <text evidence="2">Monomer.</text>
</comment>
<reference evidence="14 15" key="1">
    <citation type="submission" date="2017-09" db="EMBL/GenBank/DDBJ databases">
        <title>Genome sequence of Lactobacillus brevis D7.</title>
        <authorList>
            <person name="Kwon M.-S."/>
            <person name="Lim S.K."/>
            <person name="Choi H.-J."/>
        </authorList>
    </citation>
    <scope>NUCLEOTIDE SEQUENCE [LARGE SCALE GENOMIC DNA]</scope>
    <source>
        <strain evidence="14 15">D7</strain>
    </source>
</reference>
<keyword evidence="5" id="KW-0276">Fatty acid metabolism</keyword>
<dbReference type="InterPro" id="IPR050048">
    <property type="entry name" value="FabV-like_NADH_b"/>
</dbReference>
<dbReference type="InterPro" id="IPR024910">
    <property type="entry name" value="Enoyl-CoA_Rdtase_cat_dom"/>
</dbReference>
<dbReference type="GO" id="GO:0006633">
    <property type="term" value="P:fatty acid biosynthetic process"/>
    <property type="evidence" value="ECO:0007669"/>
    <property type="project" value="UniProtKB-KW"/>
</dbReference>
<feature type="domain" description="Enoyl reductase FAD binding" evidence="11">
    <location>
        <begin position="328"/>
        <end position="386"/>
    </location>
</feature>
<protein>
    <recommendedName>
        <fullName evidence="3">trans-2-enoyl-CoA reductase (NAD(+))</fullName>
        <ecNumber evidence="3">1.3.1.44</ecNumber>
    </recommendedName>
</protein>
<proteinExistence type="predicted"/>
<sequence length="400" mass="43197">MMTHVQLTEKITGNVARSVNPLGLRAMMTQQMTAITNQGTYPGPRRVLVLGGSSSYGLASRLTATFGAGADTLSVGYDRPPQGESLGSAGWWNQVYFKQAAEQAGHIARNLNADVFSPATKRAVIEEIQTHFGGAIDLLVYSIAAPKRVNPVNPTEVWRSVIKPLGQAVTDATLDLEHEKLVSTTVPPATATELAATIHVMGGEDWELWVHALQAAGVLAPQFKTVLYSYEGPTATAPIYHDGTLGQAKRAAEASAQRLQTLLAPSGGEALISVNRSVTTKASMVIPGFSRYCMALYQVEQATGGHEVPVQQIDRLMRQMIYGDHRELDERGRLRPDAAELSPAVQAQVMQLLPQLTPATFTTALPGYQQLRREFRQLNGFAVPGIANTLADSDLHGLNY</sequence>
<dbReference type="NCBIfam" id="NF010177">
    <property type="entry name" value="PRK13656.1"/>
    <property type="match status" value="1"/>
</dbReference>
<dbReference type="InterPro" id="IPR024906">
    <property type="entry name" value="Eno_Rdtase_FAD-bd_dom"/>
</dbReference>